<dbReference type="EMBL" id="CACRXK020001599">
    <property type="protein sequence ID" value="CAB3990086.1"/>
    <property type="molecule type" value="Genomic_DNA"/>
</dbReference>
<evidence type="ECO:0000313" key="1">
    <source>
        <dbReference type="EMBL" id="CAB3990086.1"/>
    </source>
</evidence>
<gene>
    <name evidence="1" type="ORF">PACLA_8A045512</name>
</gene>
<evidence type="ECO:0000313" key="2">
    <source>
        <dbReference type="Proteomes" id="UP001152795"/>
    </source>
</evidence>
<feature type="non-terminal residue" evidence="1">
    <location>
        <position position="1"/>
    </location>
</feature>
<dbReference type="Proteomes" id="UP001152795">
    <property type="component" value="Unassembled WGS sequence"/>
</dbReference>
<reference evidence="1" key="1">
    <citation type="submission" date="2020-04" db="EMBL/GenBank/DDBJ databases">
        <authorList>
            <person name="Alioto T."/>
            <person name="Alioto T."/>
            <person name="Gomez Garrido J."/>
        </authorList>
    </citation>
    <scope>NUCLEOTIDE SEQUENCE</scope>
    <source>
        <strain evidence="1">A484AB</strain>
    </source>
</reference>
<comment type="caution">
    <text evidence="1">The sequence shown here is derived from an EMBL/GenBank/DDBJ whole genome shotgun (WGS) entry which is preliminary data.</text>
</comment>
<keyword evidence="2" id="KW-1185">Reference proteome</keyword>
<accession>A0A7D9DQ86</accession>
<dbReference type="AlphaFoldDB" id="A0A7D9DQ86"/>
<sequence>MGKKCSSKEIRSLAMEGWVRVGISFCDVWFKATTVPPHFRLSLLNFQRHVSQAEQEEFSDNILRLRISYIYEINKDTKLTSSDVRKKVESAIEEVSGAMKAEQYMSNDHTILIYIESIRPFHNSGKPLAHYNAAELSRFLNNDAHFGKLSKRTDNTQIIALGDHFETEYPEEDIGWAFDSHDTLQLPDED</sequence>
<name>A0A7D9DQ86_PARCT</name>
<organism evidence="1 2">
    <name type="scientific">Paramuricea clavata</name>
    <name type="common">Red gorgonian</name>
    <name type="synonym">Violescent sea-whip</name>
    <dbReference type="NCBI Taxonomy" id="317549"/>
    <lineage>
        <taxon>Eukaryota</taxon>
        <taxon>Metazoa</taxon>
        <taxon>Cnidaria</taxon>
        <taxon>Anthozoa</taxon>
        <taxon>Octocorallia</taxon>
        <taxon>Malacalcyonacea</taxon>
        <taxon>Plexauridae</taxon>
        <taxon>Paramuricea</taxon>
    </lineage>
</organism>
<protein>
    <submittedName>
        <fullName evidence="1">Uncharacterized protein</fullName>
    </submittedName>
</protein>
<proteinExistence type="predicted"/>